<dbReference type="Proteomes" id="UP000831467">
    <property type="component" value="Chromosome"/>
</dbReference>
<evidence type="ECO:0000313" key="1">
    <source>
        <dbReference type="EMBL" id="UPL09983.1"/>
    </source>
</evidence>
<keyword evidence="2" id="KW-1185">Reference proteome</keyword>
<accession>A0ABY4IEP7</accession>
<organism evidence="1 2">
    <name type="scientific">Microbacterium sufflavum</name>
    <dbReference type="NCBI Taxonomy" id="2851649"/>
    <lineage>
        <taxon>Bacteria</taxon>
        <taxon>Bacillati</taxon>
        <taxon>Actinomycetota</taxon>
        <taxon>Actinomycetes</taxon>
        <taxon>Micrococcales</taxon>
        <taxon>Microbacteriaceae</taxon>
        <taxon>Microbacterium</taxon>
    </lineage>
</organism>
<gene>
    <name evidence="1" type="ORF">KV394_02160</name>
</gene>
<dbReference type="RefSeq" id="WP_247982190.1">
    <property type="nucleotide sequence ID" value="NZ_CP078076.1"/>
</dbReference>
<reference evidence="1 2" key="1">
    <citation type="submission" date="2021-06" db="EMBL/GenBank/DDBJ databases">
        <title>Genome-based taxonomic framework of Microbacterium strains isolated from marine environment, the description of four new species and reclassification of four preexisting species.</title>
        <authorList>
            <person name="Lee S.D."/>
            <person name="Kim S.-M."/>
            <person name="Byeon Y.-S."/>
            <person name="Yang H.L."/>
            <person name="Kim I.S."/>
        </authorList>
    </citation>
    <scope>NUCLEOTIDE SEQUENCE [LARGE SCALE GENOMIC DNA]</scope>
    <source>
        <strain evidence="1 2">SSW1-51</strain>
    </source>
</reference>
<proteinExistence type="predicted"/>
<evidence type="ECO:0000313" key="2">
    <source>
        <dbReference type="Proteomes" id="UP000831467"/>
    </source>
</evidence>
<sequence length="101" mass="11821">MACRYAWCETDPQQHADDPTYHTREVGHGMLFAVDLEGEPHVNWMPDWSEWIATLPEIDEAFDDVEIMLCELKRDFRHFHATLTEDPLFAAEVAGMKEREK</sequence>
<dbReference type="EMBL" id="CP078076">
    <property type="protein sequence ID" value="UPL09983.1"/>
    <property type="molecule type" value="Genomic_DNA"/>
</dbReference>
<name>A0ABY4IEP7_9MICO</name>
<protein>
    <submittedName>
        <fullName evidence="1">Uncharacterized protein</fullName>
    </submittedName>
</protein>